<accession>A0A834IQU5</accession>
<evidence type="ECO:0000313" key="2">
    <source>
        <dbReference type="Proteomes" id="UP000625711"/>
    </source>
</evidence>
<keyword evidence="2" id="KW-1185">Reference proteome</keyword>
<sequence>MNASIAREIHETIGNLTCMDILSCKCPRHTEEPFLVPTNSKCLLPLSDEGSLQYLTSIARTLKSALKPKRVRTYSYFSEMNKVEEITCSQSAEPNNKQELMKCLSVALDTLENIDCRFKKSFINQQSEQLEKLKIFYENRDILDLGSNLTGYWNVTHPKKIAPVGDIPPPKRKQLFVRSPCPSVIFFVRRAFDLLTESENTYFQILTCKFSCDLCIVIFNY</sequence>
<comment type="caution">
    <text evidence="1">The sequence shown here is derived from an EMBL/GenBank/DDBJ whole genome shotgun (WGS) entry which is preliminary data.</text>
</comment>
<gene>
    <name evidence="1" type="ORF">GWI33_000873</name>
</gene>
<dbReference type="OrthoDB" id="6772690at2759"/>
<proteinExistence type="predicted"/>
<organism evidence="1 2">
    <name type="scientific">Rhynchophorus ferrugineus</name>
    <name type="common">Red palm weevil</name>
    <name type="synonym">Curculio ferrugineus</name>
    <dbReference type="NCBI Taxonomy" id="354439"/>
    <lineage>
        <taxon>Eukaryota</taxon>
        <taxon>Metazoa</taxon>
        <taxon>Ecdysozoa</taxon>
        <taxon>Arthropoda</taxon>
        <taxon>Hexapoda</taxon>
        <taxon>Insecta</taxon>
        <taxon>Pterygota</taxon>
        <taxon>Neoptera</taxon>
        <taxon>Endopterygota</taxon>
        <taxon>Coleoptera</taxon>
        <taxon>Polyphaga</taxon>
        <taxon>Cucujiformia</taxon>
        <taxon>Curculionidae</taxon>
        <taxon>Dryophthorinae</taxon>
        <taxon>Rhynchophorus</taxon>
    </lineage>
</organism>
<evidence type="ECO:0000313" key="1">
    <source>
        <dbReference type="EMBL" id="KAF7283368.1"/>
    </source>
</evidence>
<dbReference type="Proteomes" id="UP000625711">
    <property type="component" value="Unassembled WGS sequence"/>
</dbReference>
<name>A0A834IQU5_RHYFE</name>
<dbReference type="EMBL" id="JAACXV010000116">
    <property type="protein sequence ID" value="KAF7283368.1"/>
    <property type="molecule type" value="Genomic_DNA"/>
</dbReference>
<protein>
    <submittedName>
        <fullName evidence="1">Uncharacterized protein</fullName>
    </submittedName>
</protein>
<dbReference type="AlphaFoldDB" id="A0A834IQU5"/>
<reference evidence="1" key="1">
    <citation type="submission" date="2020-08" db="EMBL/GenBank/DDBJ databases">
        <title>Genome sequencing and assembly of the red palm weevil Rhynchophorus ferrugineus.</title>
        <authorList>
            <person name="Dias G.B."/>
            <person name="Bergman C.M."/>
            <person name="Manee M."/>
        </authorList>
    </citation>
    <scope>NUCLEOTIDE SEQUENCE</scope>
    <source>
        <strain evidence="1">AA-2017</strain>
        <tissue evidence="1">Whole larva</tissue>
    </source>
</reference>